<reference evidence="1" key="2">
    <citation type="submission" date="2020-04" db="EMBL/GenBank/DDBJ databases">
        <authorList>
            <person name="Santos R.A.C."/>
            <person name="Steenwyk J.L."/>
            <person name="Rivero-Menendez O."/>
            <person name="Mead M.E."/>
            <person name="Silva L.P."/>
            <person name="Bastos R.W."/>
            <person name="Alastruey-Izquierdo A."/>
            <person name="Goldman G.H."/>
            <person name="Rokas A."/>
        </authorList>
    </citation>
    <scope>NUCLEOTIDE SEQUENCE</scope>
    <source>
        <strain evidence="1">CNM-CM6805</strain>
    </source>
</reference>
<organism evidence="1 2">
    <name type="scientific">Aspergillus fumigatiaffinis</name>
    <dbReference type="NCBI Taxonomy" id="340414"/>
    <lineage>
        <taxon>Eukaryota</taxon>
        <taxon>Fungi</taxon>
        <taxon>Dikarya</taxon>
        <taxon>Ascomycota</taxon>
        <taxon>Pezizomycotina</taxon>
        <taxon>Eurotiomycetes</taxon>
        <taxon>Eurotiomycetidae</taxon>
        <taxon>Eurotiales</taxon>
        <taxon>Aspergillaceae</taxon>
        <taxon>Aspergillus</taxon>
        <taxon>Aspergillus subgen. Fumigati</taxon>
    </lineage>
</organism>
<dbReference type="Proteomes" id="UP000653565">
    <property type="component" value="Unassembled WGS sequence"/>
</dbReference>
<keyword evidence="2" id="KW-1185">Reference proteome</keyword>
<sequence>MVNHQFRTEGWEVLSRLAASRYQVDILLHQTQRLVLFMPTQKIPTRFKLVHTKFYVLNDDETRFWFSWHKCYRWGDGGPVGGWELYSILEHFLQCGPLDPAHASGDAHISIETLELDVCTQTGIPENILGPPNIHTEDKFECPGFSRLSERLLSLRKDTGVDYKMHPDYLVAYLYDLFRLLLFYPEGRVIYERVGVVRLLLDGRRLHDWNLDERLKEMSPQDEQDARWRNAVLAHRSQMGFWHLTTRHQDSLV</sequence>
<reference evidence="1" key="1">
    <citation type="journal article" date="2020" name="bioRxiv">
        <title>Genomic and phenotypic heterogeneity of clinical isolates of the human pathogens Aspergillus fumigatus, Aspergillus lentulus and Aspergillus fumigatiaffinis.</title>
        <authorList>
            <person name="dos Santos R.A.C."/>
            <person name="Steenwyk J.L."/>
            <person name="Rivero-Menendez O."/>
            <person name="Mead M.E."/>
            <person name="Silva L.P."/>
            <person name="Bastos R.W."/>
            <person name="Alastruey-Izquierdo A."/>
            <person name="Goldman G.H."/>
            <person name="Rokas A."/>
        </authorList>
    </citation>
    <scope>NUCLEOTIDE SEQUENCE</scope>
    <source>
        <strain evidence="1">CNM-CM6805</strain>
    </source>
</reference>
<name>A0A8H4HAH7_9EURO</name>
<dbReference type="AlphaFoldDB" id="A0A8H4HAH7"/>
<accession>A0A8H4HAH7</accession>
<evidence type="ECO:0000313" key="2">
    <source>
        <dbReference type="Proteomes" id="UP000653565"/>
    </source>
</evidence>
<gene>
    <name evidence="1" type="ORF">CNMCM6805_004936</name>
</gene>
<dbReference type="EMBL" id="JAAAPX010000026">
    <property type="protein sequence ID" value="KAF4240416.1"/>
    <property type="molecule type" value="Genomic_DNA"/>
</dbReference>
<evidence type="ECO:0000313" key="1">
    <source>
        <dbReference type="EMBL" id="KAF4240416.1"/>
    </source>
</evidence>
<protein>
    <submittedName>
        <fullName evidence="1">Uncharacterized protein</fullName>
    </submittedName>
</protein>
<comment type="caution">
    <text evidence="1">The sequence shown here is derived from an EMBL/GenBank/DDBJ whole genome shotgun (WGS) entry which is preliminary data.</text>
</comment>
<dbReference type="OrthoDB" id="2823490at2759"/>
<proteinExistence type="predicted"/>